<evidence type="ECO:0000256" key="3">
    <source>
        <dbReference type="ARBA" id="ARBA00022692"/>
    </source>
</evidence>
<feature type="transmembrane region" description="Helical" evidence="7">
    <location>
        <begin position="262"/>
        <end position="282"/>
    </location>
</feature>
<dbReference type="Pfam" id="PF04610">
    <property type="entry name" value="TrbL"/>
    <property type="match status" value="1"/>
</dbReference>
<evidence type="ECO:0000313" key="8">
    <source>
        <dbReference type="EMBL" id="TPW27061.1"/>
    </source>
</evidence>
<dbReference type="GO" id="GO:0030255">
    <property type="term" value="P:protein secretion by the type IV secretion system"/>
    <property type="evidence" value="ECO:0007669"/>
    <property type="project" value="InterPro"/>
</dbReference>
<accession>A0A506U1E5</accession>
<feature type="transmembrane region" description="Helical" evidence="7">
    <location>
        <begin position="203"/>
        <end position="224"/>
    </location>
</feature>
<feature type="transmembrane region" description="Helical" evidence="7">
    <location>
        <begin position="34"/>
        <end position="53"/>
    </location>
</feature>
<keyword evidence="3 7" id="KW-0812">Transmembrane</keyword>
<evidence type="ECO:0000256" key="2">
    <source>
        <dbReference type="ARBA" id="ARBA00007802"/>
    </source>
</evidence>
<keyword evidence="4 7" id="KW-1133">Transmembrane helix</keyword>
<evidence type="ECO:0000313" key="9">
    <source>
        <dbReference type="Proteomes" id="UP000318801"/>
    </source>
</evidence>
<comment type="subcellular location">
    <subcellularLocation>
        <location evidence="1">Membrane</location>
        <topology evidence="1">Multi-pass membrane protein</topology>
    </subcellularLocation>
</comment>
<dbReference type="AlphaFoldDB" id="A0A506U1E5"/>
<feature type="transmembrane region" description="Helical" evidence="7">
    <location>
        <begin position="162"/>
        <end position="183"/>
    </location>
</feature>
<proteinExistence type="inferred from homology"/>
<feature type="transmembrane region" description="Helical" evidence="7">
    <location>
        <begin position="236"/>
        <end position="256"/>
    </location>
</feature>
<dbReference type="InterPro" id="IPR007688">
    <property type="entry name" value="Conjugal_tfr_TrbL/VirB6"/>
</dbReference>
<protein>
    <submittedName>
        <fullName evidence="8">Type IV secretion system protein</fullName>
    </submittedName>
</protein>
<sequence length="356" mass="37768">MGVISGFVNSAQNQLNDVAASAFGEVVSELSTTFATAATLAVVLMGVNILLQYRPMSPGAILVNLIKLIAIITIGLQWSEFNKVAMAVQGTIDSIANTLLGNYGGHTVSSNGGLAGAMDSFLSAYKTQVNQMLAPMGWMTGAVMGALVTFSVGLLCAAVAIVLIFANIIVTIFIGVAPIFIALSMFEATKDYFYKWLHSCIHYMLYPLVIAVLLGSVLRLVIGYSKTLDASVSQSISDFIPFLTCLIILLISVIFIPTIVSALSGVIAAASPIAAAFALATLGKSVLKENPIPKNFSGGAGQGLSRQNENGAAPPNNTRSPNQGLALRMYERAERLAKKQEENAERRNNKNREDSK</sequence>
<gene>
    <name evidence="8" type="ORF">FJU08_20850</name>
</gene>
<feature type="transmembrane region" description="Helical" evidence="7">
    <location>
        <begin position="60"/>
        <end position="78"/>
    </location>
</feature>
<feature type="compositionally biased region" description="Polar residues" evidence="6">
    <location>
        <begin position="304"/>
        <end position="323"/>
    </location>
</feature>
<feature type="transmembrane region" description="Helical" evidence="7">
    <location>
        <begin position="136"/>
        <end position="155"/>
    </location>
</feature>
<name>A0A506U1E5_9HYPH</name>
<evidence type="ECO:0000256" key="6">
    <source>
        <dbReference type="SAM" id="MobiDB-lite"/>
    </source>
</evidence>
<keyword evidence="5 7" id="KW-0472">Membrane</keyword>
<dbReference type="Proteomes" id="UP000318801">
    <property type="component" value="Unassembled WGS sequence"/>
</dbReference>
<comment type="similarity">
    <text evidence="2">Belongs to the TrbL/VirB6 family.</text>
</comment>
<evidence type="ECO:0000256" key="7">
    <source>
        <dbReference type="SAM" id="Phobius"/>
    </source>
</evidence>
<dbReference type="OrthoDB" id="7819992at2"/>
<evidence type="ECO:0000256" key="5">
    <source>
        <dbReference type="ARBA" id="ARBA00023136"/>
    </source>
</evidence>
<dbReference type="RefSeq" id="WP_141150991.1">
    <property type="nucleotide sequence ID" value="NZ_VHLG01000020.1"/>
</dbReference>
<feature type="compositionally biased region" description="Basic and acidic residues" evidence="6">
    <location>
        <begin position="329"/>
        <end position="356"/>
    </location>
</feature>
<dbReference type="EMBL" id="VHLG01000020">
    <property type="protein sequence ID" value="TPW27061.1"/>
    <property type="molecule type" value="Genomic_DNA"/>
</dbReference>
<evidence type="ECO:0000256" key="4">
    <source>
        <dbReference type="ARBA" id="ARBA00022989"/>
    </source>
</evidence>
<reference evidence="8 9" key="1">
    <citation type="submission" date="2019-06" db="EMBL/GenBank/DDBJ databases">
        <authorList>
            <person name="Li M."/>
        </authorList>
    </citation>
    <scope>NUCLEOTIDE SEQUENCE [LARGE SCALE GENOMIC DNA]</scope>
    <source>
        <strain evidence="8 9">BGMRC2036</strain>
    </source>
</reference>
<keyword evidence="9" id="KW-1185">Reference proteome</keyword>
<organism evidence="8 9">
    <name type="scientific">Martelella alba</name>
    <dbReference type="NCBI Taxonomy" id="2590451"/>
    <lineage>
        <taxon>Bacteria</taxon>
        <taxon>Pseudomonadati</taxon>
        <taxon>Pseudomonadota</taxon>
        <taxon>Alphaproteobacteria</taxon>
        <taxon>Hyphomicrobiales</taxon>
        <taxon>Aurantimonadaceae</taxon>
        <taxon>Martelella</taxon>
    </lineage>
</organism>
<comment type="caution">
    <text evidence="8">The sequence shown here is derived from an EMBL/GenBank/DDBJ whole genome shotgun (WGS) entry which is preliminary data.</text>
</comment>
<evidence type="ECO:0000256" key="1">
    <source>
        <dbReference type="ARBA" id="ARBA00004141"/>
    </source>
</evidence>
<feature type="region of interest" description="Disordered" evidence="6">
    <location>
        <begin position="297"/>
        <end position="356"/>
    </location>
</feature>
<dbReference type="GO" id="GO:0016020">
    <property type="term" value="C:membrane"/>
    <property type="evidence" value="ECO:0007669"/>
    <property type="project" value="UniProtKB-SubCell"/>
</dbReference>